<proteinExistence type="inferred from homology"/>
<dbReference type="GO" id="GO:0044205">
    <property type="term" value="P:'de novo' UMP biosynthetic process"/>
    <property type="evidence" value="ECO:0007669"/>
    <property type="project" value="UniProtKB-UniRule"/>
</dbReference>
<dbReference type="Proteomes" id="UP000008316">
    <property type="component" value="Chromosome 1"/>
</dbReference>
<feature type="binding site" evidence="13">
    <location>
        <position position="155"/>
    </location>
    <ligand>
        <name>FMN</name>
        <dbReference type="ChEBI" id="CHEBI:58210"/>
    </ligand>
</feature>
<feature type="binding site" evidence="13">
    <location>
        <position position="233"/>
    </location>
    <ligand>
        <name>FMN</name>
        <dbReference type="ChEBI" id="CHEBI:58210"/>
    </ligand>
</feature>
<reference evidence="15 16" key="1">
    <citation type="journal article" date="2011" name="J. Bacteriol.">
        <title>Complete genome sequence of Burkholderia gladioli BSR3.</title>
        <authorList>
            <person name="Seo Y.S."/>
            <person name="Lim J."/>
            <person name="Choi B.S."/>
            <person name="Kim H."/>
            <person name="Goo E."/>
            <person name="Lee B."/>
            <person name="Lim J.S."/>
            <person name="Choi I.Y."/>
            <person name="Moon J.S."/>
            <person name="Kim J."/>
            <person name="Hwang I."/>
        </authorList>
    </citation>
    <scope>NUCLEOTIDE SEQUENCE [LARGE SCALE GENOMIC DNA]</scope>
    <source>
        <strain evidence="15 16">BSR3</strain>
    </source>
</reference>
<dbReference type="EC" id="1.3.5.2" evidence="13"/>
<feature type="binding site" evidence="13">
    <location>
        <begin position="262"/>
        <end position="263"/>
    </location>
    <ligand>
        <name>substrate</name>
    </ligand>
</feature>
<dbReference type="NCBIfam" id="NF003645">
    <property type="entry name" value="PRK05286.1-2"/>
    <property type="match status" value="1"/>
</dbReference>
<keyword evidence="7 13" id="KW-0285">Flavoprotein</keyword>
<feature type="domain" description="Dihydroorotate dehydrogenase catalytic" evidence="14">
    <location>
        <begin position="64"/>
        <end position="352"/>
    </location>
</feature>
<comment type="cofactor">
    <cofactor evidence="13">
        <name>FMN</name>
        <dbReference type="ChEBI" id="CHEBI:58210"/>
    </cofactor>
    <text evidence="13">Binds 1 FMN per subunit.</text>
</comment>
<dbReference type="STRING" id="999541.bgla_1g18540"/>
<dbReference type="NCBIfam" id="TIGR01036">
    <property type="entry name" value="pyrD_sub2"/>
    <property type="match status" value="1"/>
</dbReference>
<dbReference type="SUPFAM" id="SSF51395">
    <property type="entry name" value="FMN-linked oxidoreductases"/>
    <property type="match status" value="1"/>
</dbReference>
<feature type="binding site" evidence="13">
    <location>
        <position position="284"/>
    </location>
    <ligand>
        <name>FMN</name>
        <dbReference type="ChEBI" id="CHEBI:58210"/>
    </ligand>
</feature>
<dbReference type="CDD" id="cd04738">
    <property type="entry name" value="DHOD_2_like"/>
    <property type="match status" value="1"/>
</dbReference>
<keyword evidence="10 13" id="KW-0560">Oxidoreductase</keyword>
<dbReference type="EMBL" id="CP002599">
    <property type="protein sequence ID" value="AEA60497.1"/>
    <property type="molecule type" value="Genomic_DNA"/>
</dbReference>
<feature type="binding site" evidence="13">
    <location>
        <position position="102"/>
    </location>
    <ligand>
        <name>FMN</name>
        <dbReference type="ChEBI" id="CHEBI:58210"/>
    </ligand>
</feature>
<evidence type="ECO:0000256" key="11">
    <source>
        <dbReference type="ARBA" id="ARBA00023136"/>
    </source>
</evidence>
<dbReference type="InterPro" id="IPR012135">
    <property type="entry name" value="Dihydroorotate_DH_1_2"/>
</dbReference>
<feature type="binding site" evidence="13">
    <location>
        <begin position="334"/>
        <end position="335"/>
    </location>
    <ligand>
        <name>FMN</name>
        <dbReference type="ChEBI" id="CHEBI:58210"/>
    </ligand>
</feature>
<dbReference type="NCBIfam" id="NF003646">
    <property type="entry name" value="PRK05286.1-4"/>
    <property type="match status" value="1"/>
</dbReference>
<dbReference type="PANTHER" id="PTHR48109">
    <property type="entry name" value="DIHYDROOROTATE DEHYDROGENASE (QUINONE), MITOCHONDRIAL-RELATED"/>
    <property type="match status" value="1"/>
</dbReference>
<evidence type="ECO:0000313" key="16">
    <source>
        <dbReference type="Proteomes" id="UP000008316"/>
    </source>
</evidence>
<keyword evidence="8 13" id="KW-0288">FMN</keyword>
<dbReference type="GO" id="GO:0106430">
    <property type="term" value="F:dihydroorotate dehydrogenase (quinone) activity"/>
    <property type="evidence" value="ECO:0007669"/>
    <property type="project" value="UniProtKB-EC"/>
</dbReference>
<evidence type="ECO:0000256" key="9">
    <source>
        <dbReference type="ARBA" id="ARBA00022975"/>
    </source>
</evidence>
<evidence type="ECO:0000256" key="5">
    <source>
        <dbReference type="ARBA" id="ARBA00011245"/>
    </source>
</evidence>
<comment type="catalytic activity">
    <reaction evidence="12 13">
        <text>(S)-dihydroorotate + a quinone = orotate + a quinol</text>
        <dbReference type="Rhea" id="RHEA:30187"/>
        <dbReference type="ChEBI" id="CHEBI:24646"/>
        <dbReference type="ChEBI" id="CHEBI:30839"/>
        <dbReference type="ChEBI" id="CHEBI:30864"/>
        <dbReference type="ChEBI" id="CHEBI:132124"/>
        <dbReference type="EC" id="1.3.5.2"/>
    </reaction>
</comment>
<keyword evidence="6 13" id="KW-1003">Cell membrane</keyword>
<keyword evidence="9 13" id="KW-0665">Pyrimidine biosynthesis</keyword>
<keyword evidence="11 13" id="KW-0472">Membrane</keyword>
<feature type="binding site" evidence="13">
    <location>
        <position position="82"/>
    </location>
    <ligand>
        <name>substrate</name>
    </ligand>
</feature>
<dbReference type="Pfam" id="PF01180">
    <property type="entry name" value="DHO_dh"/>
    <property type="match status" value="1"/>
</dbReference>
<comment type="subunit">
    <text evidence="5 13">Monomer.</text>
</comment>
<dbReference type="AlphaFoldDB" id="F2LBE2"/>
<organism evidence="15 16">
    <name type="scientific">Burkholderia gladioli (strain BSR3)</name>
    <dbReference type="NCBI Taxonomy" id="999541"/>
    <lineage>
        <taxon>Bacteria</taxon>
        <taxon>Pseudomonadati</taxon>
        <taxon>Pseudomonadota</taxon>
        <taxon>Betaproteobacteria</taxon>
        <taxon>Burkholderiales</taxon>
        <taxon>Burkholderiaceae</taxon>
        <taxon>Burkholderia</taxon>
    </lineage>
</organism>
<dbReference type="HOGENOM" id="CLU_013640_2_0_4"/>
<dbReference type="NCBIfam" id="NF003644">
    <property type="entry name" value="PRK05286.1-1"/>
    <property type="match status" value="1"/>
</dbReference>
<gene>
    <name evidence="13" type="primary">pyrD</name>
    <name evidence="15" type="ordered locus">bgla_1g18540</name>
</gene>
<evidence type="ECO:0000256" key="3">
    <source>
        <dbReference type="ARBA" id="ARBA00005161"/>
    </source>
</evidence>
<keyword evidence="16" id="KW-1185">Reference proteome</keyword>
<dbReference type="GO" id="GO:0005886">
    <property type="term" value="C:plasma membrane"/>
    <property type="evidence" value="ECO:0007669"/>
    <property type="project" value="UniProtKB-SubCell"/>
</dbReference>
<evidence type="ECO:0000259" key="14">
    <source>
        <dbReference type="Pfam" id="PF01180"/>
    </source>
</evidence>
<dbReference type="PROSITE" id="PS00912">
    <property type="entry name" value="DHODEHASE_2"/>
    <property type="match status" value="1"/>
</dbReference>
<feature type="active site" description="Nucleophile" evidence="13">
    <location>
        <position position="191"/>
    </location>
</feature>
<dbReference type="KEGG" id="bgd:bgla_1g18540"/>
<feature type="binding site" evidence="13">
    <location>
        <begin position="127"/>
        <end position="131"/>
    </location>
    <ligand>
        <name>substrate</name>
    </ligand>
</feature>
<evidence type="ECO:0000256" key="2">
    <source>
        <dbReference type="ARBA" id="ARBA00004202"/>
    </source>
</evidence>
<dbReference type="PANTHER" id="PTHR48109:SF4">
    <property type="entry name" value="DIHYDROOROTATE DEHYDROGENASE (QUINONE), MITOCHONDRIAL"/>
    <property type="match status" value="1"/>
</dbReference>
<evidence type="ECO:0000256" key="6">
    <source>
        <dbReference type="ARBA" id="ARBA00022475"/>
    </source>
</evidence>
<feature type="binding site" evidence="13">
    <location>
        <position position="261"/>
    </location>
    <ligand>
        <name>FMN</name>
        <dbReference type="ChEBI" id="CHEBI:58210"/>
    </ligand>
</feature>
<evidence type="ECO:0000256" key="13">
    <source>
        <dbReference type="HAMAP-Rule" id="MF_00225"/>
    </source>
</evidence>
<dbReference type="InterPro" id="IPR005720">
    <property type="entry name" value="Dihydroorotate_DH_cat"/>
</dbReference>
<dbReference type="InterPro" id="IPR050074">
    <property type="entry name" value="DHO_dehydrogenase"/>
</dbReference>
<sequence>MPGYPFSGPGPLVVFSSLYPLARASLFKMDAEDAHHLTLRMLGAAGRTGLASLLAPSVPEVPRTVMGLTFRNPVGLAAGLDKDGACIDGLAALGFGFIEVGTVTPRAQPGNPRPRIFRLPEAGAVINRMGFNNHGVDQFVKNVQAARYRGVLGLNIGKNADTPIERAAEDYLYCLERVYPFASYVTINISSPNTKNLRQLQGTNELDALLAALKDKQARLADLHGKLVPLALKIAPDLDDEQVKEIAALLLRHRIEAVIATNTTLSRSAVQGLAHAEETGGLSGRPVFEASNEVIRKLHAELGAAVPIIGVGGIFSGEDARAKLAAGAALVQLYTGFIYRGPPLVADCVKAIARG</sequence>
<feature type="binding site" evidence="13">
    <location>
        <position position="193"/>
    </location>
    <ligand>
        <name>substrate</name>
    </ligand>
</feature>
<accession>F2LBE2</accession>
<dbReference type="InterPro" id="IPR013785">
    <property type="entry name" value="Aldolase_TIM"/>
</dbReference>
<dbReference type="HAMAP" id="MF_00225">
    <property type="entry name" value="DHO_dh_type2"/>
    <property type="match status" value="1"/>
</dbReference>
<comment type="function">
    <text evidence="1 13">Catalyzes the conversion of dihydroorotate to orotate with quinone as electron acceptor.</text>
</comment>
<dbReference type="PROSITE" id="PS00911">
    <property type="entry name" value="DHODEHASE_1"/>
    <property type="match status" value="1"/>
</dbReference>
<dbReference type="InterPro" id="IPR001295">
    <property type="entry name" value="Dihydroorotate_DH_CS"/>
</dbReference>
<protein>
    <recommendedName>
        <fullName evidence="13">Dihydroorotate dehydrogenase (quinone)</fullName>
        <ecNumber evidence="13">1.3.5.2</ecNumber>
    </recommendedName>
    <alternativeName>
        <fullName evidence="13">DHOdehase</fullName>
        <shortName evidence="13">DHOD</shortName>
        <shortName evidence="13">DHODase</shortName>
    </alternativeName>
    <alternativeName>
        <fullName evidence="13">Dihydroorotate oxidase</fullName>
    </alternativeName>
</protein>
<feature type="binding site" evidence="13">
    <location>
        <position position="188"/>
    </location>
    <ligand>
        <name>FMN</name>
        <dbReference type="ChEBI" id="CHEBI:58210"/>
    </ligand>
</feature>
<comment type="similarity">
    <text evidence="4 13">Belongs to the dihydroorotate dehydrogenase family. Type 2 subfamily.</text>
</comment>
<evidence type="ECO:0000256" key="12">
    <source>
        <dbReference type="ARBA" id="ARBA00048639"/>
    </source>
</evidence>
<dbReference type="FunFam" id="3.20.20.70:FF:000028">
    <property type="entry name" value="Dihydroorotate dehydrogenase (quinone)"/>
    <property type="match status" value="1"/>
</dbReference>
<comment type="pathway">
    <text evidence="3 13">Pyrimidine metabolism; UMP biosynthesis via de novo pathway; orotate from (S)-dihydroorotate (quinone route): step 1/1.</text>
</comment>
<evidence type="ECO:0000256" key="1">
    <source>
        <dbReference type="ARBA" id="ARBA00003125"/>
    </source>
</evidence>
<dbReference type="PIRSF" id="PIRSF000164">
    <property type="entry name" value="DHO_oxidase"/>
    <property type="match status" value="1"/>
</dbReference>
<dbReference type="Gene3D" id="3.20.20.70">
    <property type="entry name" value="Aldolase class I"/>
    <property type="match status" value="1"/>
</dbReference>
<feature type="binding site" evidence="13">
    <location>
        <begin position="78"/>
        <end position="82"/>
    </location>
    <ligand>
        <name>FMN</name>
        <dbReference type="ChEBI" id="CHEBI:58210"/>
    </ligand>
</feature>
<dbReference type="UniPathway" id="UPA00070">
    <property type="reaction ID" value="UER00946"/>
</dbReference>
<evidence type="ECO:0000256" key="4">
    <source>
        <dbReference type="ARBA" id="ARBA00005359"/>
    </source>
</evidence>
<evidence type="ECO:0000256" key="7">
    <source>
        <dbReference type="ARBA" id="ARBA00022630"/>
    </source>
</evidence>
<evidence type="ECO:0000313" key="15">
    <source>
        <dbReference type="EMBL" id="AEA60497.1"/>
    </source>
</evidence>
<evidence type="ECO:0000256" key="10">
    <source>
        <dbReference type="ARBA" id="ARBA00023002"/>
    </source>
</evidence>
<feature type="binding site" evidence="13">
    <location>
        <position position="313"/>
    </location>
    <ligand>
        <name>FMN</name>
        <dbReference type="ChEBI" id="CHEBI:58210"/>
    </ligand>
</feature>
<evidence type="ECO:0000256" key="8">
    <source>
        <dbReference type="ARBA" id="ARBA00022643"/>
    </source>
</evidence>
<dbReference type="eggNOG" id="COG0167">
    <property type="taxonomic scope" value="Bacteria"/>
</dbReference>
<dbReference type="GO" id="GO:0006207">
    <property type="term" value="P:'de novo' pyrimidine nucleobase biosynthetic process"/>
    <property type="evidence" value="ECO:0007669"/>
    <property type="project" value="UniProtKB-UniRule"/>
</dbReference>
<dbReference type="NCBIfam" id="NF003652">
    <property type="entry name" value="PRK05286.2-5"/>
    <property type="match status" value="1"/>
</dbReference>
<comment type="subcellular location">
    <subcellularLocation>
        <location evidence="2 13">Cell membrane</location>
        <topology evidence="2 13">Peripheral membrane protein</topology>
    </subcellularLocation>
</comment>
<feature type="binding site" evidence="13">
    <location>
        <position position="188"/>
    </location>
    <ligand>
        <name>substrate</name>
    </ligand>
</feature>
<dbReference type="InterPro" id="IPR005719">
    <property type="entry name" value="Dihydroorotate_DH_2"/>
</dbReference>
<dbReference type="GO" id="GO:0005737">
    <property type="term" value="C:cytoplasm"/>
    <property type="evidence" value="ECO:0007669"/>
    <property type="project" value="InterPro"/>
</dbReference>
<name>F2LBE2_BURGS</name>